<evidence type="ECO:0000313" key="2">
    <source>
        <dbReference type="Ensembl" id="ENSMPUP00000010934.1"/>
    </source>
</evidence>
<dbReference type="HOGENOM" id="CLU_992242_0_0_1"/>
<sequence length="281" mass="29543">SPSLRIGPRVTPRLGTAGRQQQISRFLSFAPARSGSGGGWLLPSRRLLPAAPRTPRSVSLVEVGGAAPVRAEPSDSRSFLGPFKLVLPAIWGSHDNNGGWGTRAGSGRSACAVRGRRSTSSRVAGAAVAGSLNRGRPRLPVLGHGPSAAVQAPEVAVAVAAAAAERGAVGFPGPRRARRRERCPRAEPSVRGLSRVRVYAACPAGPSEDRLQPGLEDRGPPAAGRAPGPVCLLACRPLRPLIRHYSPINKHGPHILCPVFLFWPPEPICVAPRGSWCGTWF</sequence>
<organism evidence="2">
    <name type="scientific">Mustela putorius furo</name>
    <name type="common">European domestic ferret</name>
    <name type="synonym">Mustela furo</name>
    <dbReference type="NCBI Taxonomy" id="9669"/>
    <lineage>
        <taxon>Eukaryota</taxon>
        <taxon>Metazoa</taxon>
        <taxon>Chordata</taxon>
        <taxon>Craniata</taxon>
        <taxon>Vertebrata</taxon>
        <taxon>Euteleostomi</taxon>
        <taxon>Mammalia</taxon>
        <taxon>Eutheria</taxon>
        <taxon>Laurasiatheria</taxon>
        <taxon>Carnivora</taxon>
        <taxon>Caniformia</taxon>
        <taxon>Musteloidea</taxon>
        <taxon>Mustelidae</taxon>
        <taxon>Mustelinae</taxon>
        <taxon>Mustela</taxon>
    </lineage>
</organism>
<dbReference type="AlphaFoldDB" id="M3YHX7"/>
<dbReference type="EMBL" id="AEYP01078987">
    <property type="status" value="NOT_ANNOTATED_CDS"/>
    <property type="molecule type" value="Genomic_DNA"/>
</dbReference>
<reference evidence="2" key="1">
    <citation type="submission" date="2024-06" db="UniProtKB">
        <authorList>
            <consortium name="Ensembl"/>
        </authorList>
    </citation>
    <scope>IDENTIFICATION</scope>
</reference>
<dbReference type="InParanoid" id="M3YHX7"/>
<dbReference type="EMBL" id="AEYP01078988">
    <property type="status" value="NOT_ANNOTATED_CDS"/>
    <property type="molecule type" value="Genomic_DNA"/>
</dbReference>
<proteinExistence type="predicted"/>
<protein>
    <submittedName>
        <fullName evidence="2">Uncharacterized protein</fullName>
    </submittedName>
</protein>
<name>M3YHX7_MUSPF</name>
<evidence type="ECO:0000256" key="1">
    <source>
        <dbReference type="SAM" id="MobiDB-lite"/>
    </source>
</evidence>
<feature type="region of interest" description="Disordered" evidence="1">
    <location>
        <begin position="204"/>
        <end position="225"/>
    </location>
</feature>
<feature type="compositionally biased region" description="Basic and acidic residues" evidence="1">
    <location>
        <begin position="207"/>
        <end position="219"/>
    </location>
</feature>
<dbReference type="Ensembl" id="ENSMPUT00000011116.1">
    <property type="protein sequence ID" value="ENSMPUP00000010934.1"/>
    <property type="gene ID" value="ENSMPUG00000011023.1"/>
</dbReference>
<accession>M3YHX7</accession>